<keyword evidence="1" id="KW-0732">Signal</keyword>
<dbReference type="InParanoid" id="N1JPN3"/>
<feature type="chain" id="PRO_5004106882" evidence="1">
    <location>
        <begin position="19"/>
        <end position="141"/>
    </location>
</feature>
<evidence type="ECO:0000256" key="1">
    <source>
        <dbReference type="SAM" id="SignalP"/>
    </source>
</evidence>
<dbReference type="EMBL" id="CAUH01006760">
    <property type="protein sequence ID" value="CCU82660.1"/>
    <property type="molecule type" value="Genomic_DNA"/>
</dbReference>
<proteinExistence type="predicted"/>
<dbReference type="HOGENOM" id="CLU_1824976_0_0_1"/>
<keyword evidence="3" id="KW-1185">Reference proteome</keyword>
<evidence type="ECO:0000313" key="2">
    <source>
        <dbReference type="EMBL" id="CCU82660.1"/>
    </source>
</evidence>
<dbReference type="OrthoDB" id="10435795at2759"/>
<gene>
    <name evidence="2" type="ORF">BGHDH14_bghG006760000001001</name>
</gene>
<organism evidence="2 3">
    <name type="scientific">Blumeria graminis f. sp. hordei (strain DH14)</name>
    <name type="common">Barley powdery mildew</name>
    <name type="synonym">Oidium monilioides f. sp. hordei</name>
    <dbReference type="NCBI Taxonomy" id="546991"/>
    <lineage>
        <taxon>Eukaryota</taxon>
        <taxon>Fungi</taxon>
        <taxon>Dikarya</taxon>
        <taxon>Ascomycota</taxon>
        <taxon>Pezizomycotina</taxon>
        <taxon>Leotiomycetes</taxon>
        <taxon>Erysiphales</taxon>
        <taxon>Erysiphaceae</taxon>
        <taxon>Blumeria</taxon>
        <taxon>Blumeria hordei</taxon>
    </lineage>
</organism>
<feature type="signal peptide" evidence="1">
    <location>
        <begin position="1"/>
        <end position="18"/>
    </location>
</feature>
<sequence>MCIYFGIWLISLISLVQCLYICPNGAHIDFAVNEQHIQNVRNLLLSNDNFITNQNRFLYKGDLMQNGNVRYQVSVQAEIYNTLTLQCSIIISNLWACLVTSSSDGPLEVSGVQMLQDNALVTSKWSLYGSFIERSSSARFG</sequence>
<protein>
    <submittedName>
        <fullName evidence="2">CSEP0474 putative effector protein</fullName>
    </submittedName>
</protein>
<comment type="caution">
    <text evidence="2">The sequence shown here is derived from an EMBL/GenBank/DDBJ whole genome shotgun (WGS) entry which is preliminary data.</text>
</comment>
<dbReference type="AlphaFoldDB" id="N1JPN3"/>
<name>N1JPN3_BLUG1</name>
<evidence type="ECO:0000313" key="3">
    <source>
        <dbReference type="Proteomes" id="UP000015441"/>
    </source>
</evidence>
<dbReference type="Proteomes" id="UP000015441">
    <property type="component" value="Unassembled WGS sequence"/>
</dbReference>
<reference evidence="2 3" key="1">
    <citation type="journal article" date="2010" name="Science">
        <title>Genome expansion and gene loss in powdery mildew fungi reveal tradeoffs in extreme parasitism.</title>
        <authorList>
            <person name="Spanu P.D."/>
            <person name="Abbott J.C."/>
            <person name="Amselem J."/>
            <person name="Burgis T.A."/>
            <person name="Soanes D.M."/>
            <person name="Stueber K."/>
            <person name="Ver Loren van Themaat E."/>
            <person name="Brown J.K.M."/>
            <person name="Butcher S.A."/>
            <person name="Gurr S.J."/>
            <person name="Lebrun M.-H."/>
            <person name="Ridout C.J."/>
            <person name="Schulze-Lefert P."/>
            <person name="Talbot N.J."/>
            <person name="Ahmadinejad N."/>
            <person name="Ametz C."/>
            <person name="Barton G.R."/>
            <person name="Benjdia M."/>
            <person name="Bidzinski P."/>
            <person name="Bindschedler L.V."/>
            <person name="Both M."/>
            <person name="Brewer M.T."/>
            <person name="Cadle-Davidson L."/>
            <person name="Cadle-Davidson M.M."/>
            <person name="Collemare J."/>
            <person name="Cramer R."/>
            <person name="Frenkel O."/>
            <person name="Godfrey D."/>
            <person name="Harriman J."/>
            <person name="Hoede C."/>
            <person name="King B.C."/>
            <person name="Klages S."/>
            <person name="Kleemann J."/>
            <person name="Knoll D."/>
            <person name="Koti P.S."/>
            <person name="Kreplak J."/>
            <person name="Lopez-Ruiz F.J."/>
            <person name="Lu X."/>
            <person name="Maekawa T."/>
            <person name="Mahanil S."/>
            <person name="Micali C."/>
            <person name="Milgroom M.G."/>
            <person name="Montana G."/>
            <person name="Noir S."/>
            <person name="O'Connell R.J."/>
            <person name="Oberhaensli S."/>
            <person name="Parlange F."/>
            <person name="Pedersen C."/>
            <person name="Quesneville H."/>
            <person name="Reinhardt R."/>
            <person name="Rott M."/>
            <person name="Sacristan S."/>
            <person name="Schmidt S.M."/>
            <person name="Schoen M."/>
            <person name="Skamnioti P."/>
            <person name="Sommer H."/>
            <person name="Stephens A."/>
            <person name="Takahara H."/>
            <person name="Thordal-Christensen H."/>
            <person name="Vigouroux M."/>
            <person name="Wessling R."/>
            <person name="Wicker T."/>
            <person name="Panstruga R."/>
        </authorList>
    </citation>
    <scope>NUCLEOTIDE SEQUENCE [LARGE SCALE GENOMIC DNA]</scope>
    <source>
        <strain evidence="2">DH14</strain>
    </source>
</reference>
<accession>N1JPN3</accession>